<dbReference type="AlphaFoldDB" id="A0A255ZA63"/>
<dbReference type="SUPFAM" id="SSF53927">
    <property type="entry name" value="Cytidine deaminase-like"/>
    <property type="match status" value="1"/>
</dbReference>
<evidence type="ECO:0000256" key="4">
    <source>
        <dbReference type="ARBA" id="ARBA00005259"/>
    </source>
</evidence>
<comment type="function">
    <text evidence="1 9">Converts 2,5-diamino-6-(ribosylamino)-4(3h)-pyrimidinone 5'-phosphate into 5-amino-6-(ribosylamino)-2,4(1h,3h)-pyrimidinedione 5'-phosphate.</text>
</comment>
<dbReference type="Gene3D" id="3.40.140.10">
    <property type="entry name" value="Cytidine Deaminase, domain 2"/>
    <property type="match status" value="1"/>
</dbReference>
<dbReference type="GO" id="GO:0008703">
    <property type="term" value="F:5-amino-6-(5-phosphoribosylamino)uracil reductase activity"/>
    <property type="evidence" value="ECO:0007669"/>
    <property type="project" value="UniProtKB-EC"/>
</dbReference>
<dbReference type="SUPFAM" id="SSF53597">
    <property type="entry name" value="Dihydrofolate reductase-like"/>
    <property type="match status" value="1"/>
</dbReference>
<dbReference type="Pfam" id="PF00383">
    <property type="entry name" value="dCMP_cyt_deam_1"/>
    <property type="match status" value="1"/>
</dbReference>
<feature type="binding site" evidence="12">
    <location>
        <position position="50"/>
    </location>
    <ligand>
        <name>Zn(2+)</name>
        <dbReference type="ChEBI" id="CHEBI:29105"/>
        <note>catalytic</note>
    </ligand>
</feature>
<feature type="binding site" evidence="11">
    <location>
        <position position="292"/>
    </location>
    <ligand>
        <name>substrate</name>
    </ligand>
</feature>
<comment type="pathway">
    <text evidence="3 9">Cofactor biosynthesis; riboflavin biosynthesis; 5-amino-6-(D-ribitylamino)uracil from GTP: step 3/4.</text>
</comment>
<evidence type="ECO:0000256" key="11">
    <source>
        <dbReference type="PIRSR" id="PIRSR006769-2"/>
    </source>
</evidence>
<dbReference type="GO" id="GO:0046872">
    <property type="term" value="F:metal ion binding"/>
    <property type="evidence" value="ECO:0007669"/>
    <property type="project" value="UniProtKB-KW"/>
</dbReference>
<feature type="domain" description="CMP/dCMP-type deaminase" evidence="13">
    <location>
        <begin position="1"/>
        <end position="127"/>
    </location>
</feature>
<feature type="binding site" evidence="11">
    <location>
        <position position="179"/>
    </location>
    <ligand>
        <name>NADP(+)</name>
        <dbReference type="ChEBI" id="CHEBI:58349"/>
    </ligand>
</feature>
<evidence type="ECO:0000256" key="10">
    <source>
        <dbReference type="PIRSR" id="PIRSR006769-1"/>
    </source>
</evidence>
<feature type="binding site" evidence="11">
    <location>
        <begin position="294"/>
        <end position="300"/>
    </location>
    <ligand>
        <name>NADP(+)</name>
        <dbReference type="ChEBI" id="CHEBI:58349"/>
    </ligand>
</feature>
<comment type="cofactor">
    <cofactor evidence="9 12">
        <name>Zn(2+)</name>
        <dbReference type="ChEBI" id="CHEBI:29105"/>
    </cofactor>
    <text evidence="9 12">Binds 1 zinc ion.</text>
</comment>
<evidence type="ECO:0000256" key="9">
    <source>
        <dbReference type="PIRNR" id="PIRNR006769"/>
    </source>
</evidence>
<keyword evidence="9" id="KW-0686">Riboflavin biosynthesis</keyword>
<feature type="binding site" evidence="11">
    <location>
        <position position="158"/>
    </location>
    <ligand>
        <name>NADP(+)</name>
        <dbReference type="ChEBI" id="CHEBI:58349"/>
    </ligand>
</feature>
<comment type="catalytic activity">
    <reaction evidence="9">
        <text>5-amino-6-(5-phospho-D-ribitylamino)uracil + NADP(+) = 5-amino-6-(5-phospho-D-ribosylamino)uracil + NADPH + H(+)</text>
        <dbReference type="Rhea" id="RHEA:17845"/>
        <dbReference type="ChEBI" id="CHEBI:15378"/>
        <dbReference type="ChEBI" id="CHEBI:57783"/>
        <dbReference type="ChEBI" id="CHEBI:58349"/>
        <dbReference type="ChEBI" id="CHEBI:58421"/>
        <dbReference type="ChEBI" id="CHEBI:58453"/>
        <dbReference type="EC" id="1.1.1.193"/>
    </reaction>
</comment>
<keyword evidence="9 12" id="KW-0479">Metal-binding</keyword>
<dbReference type="RefSeq" id="WP_094414228.1">
    <property type="nucleotide sequence ID" value="NZ_NOXV01000250.1"/>
</dbReference>
<dbReference type="NCBIfam" id="TIGR00326">
    <property type="entry name" value="eubact_ribD"/>
    <property type="match status" value="1"/>
</dbReference>
<feature type="binding site" evidence="12">
    <location>
        <position position="79"/>
    </location>
    <ligand>
        <name>Zn(2+)</name>
        <dbReference type="ChEBI" id="CHEBI:29105"/>
        <note>catalytic</note>
    </ligand>
</feature>
<evidence type="ECO:0000256" key="1">
    <source>
        <dbReference type="ARBA" id="ARBA00002151"/>
    </source>
</evidence>
<name>A0A255ZA63_9FLAO</name>
<dbReference type="InterPro" id="IPR004794">
    <property type="entry name" value="Eubact_RibD"/>
</dbReference>
<keyword evidence="7 9" id="KW-0560">Oxidoreductase</keyword>
<dbReference type="GO" id="GO:0008835">
    <property type="term" value="F:diaminohydroxyphosphoribosylaminopyrimidine deaminase activity"/>
    <property type="evidence" value="ECO:0007669"/>
    <property type="project" value="UniProtKB-EC"/>
</dbReference>
<feature type="binding site" evidence="11">
    <location>
        <position position="193"/>
    </location>
    <ligand>
        <name>substrate</name>
    </ligand>
</feature>
<evidence type="ECO:0000259" key="13">
    <source>
        <dbReference type="PROSITE" id="PS51747"/>
    </source>
</evidence>
<dbReference type="UniPathway" id="UPA00275">
    <property type="reaction ID" value="UER00401"/>
</dbReference>
<dbReference type="PIRSF" id="PIRSF006769">
    <property type="entry name" value="RibD"/>
    <property type="match status" value="1"/>
</dbReference>
<keyword evidence="6 9" id="KW-0521">NADP</keyword>
<dbReference type="InterPro" id="IPR016193">
    <property type="entry name" value="Cytidine_deaminase-like"/>
</dbReference>
<evidence type="ECO:0000256" key="3">
    <source>
        <dbReference type="ARBA" id="ARBA00004910"/>
    </source>
</evidence>
<evidence type="ECO:0000313" key="15">
    <source>
        <dbReference type="Proteomes" id="UP000216605"/>
    </source>
</evidence>
<dbReference type="InterPro" id="IPR002125">
    <property type="entry name" value="CMP_dCMP_dom"/>
</dbReference>
<evidence type="ECO:0000256" key="5">
    <source>
        <dbReference type="ARBA" id="ARBA00007417"/>
    </source>
</evidence>
<comment type="pathway">
    <text evidence="2 9">Cofactor biosynthesis; riboflavin biosynthesis; 5-amino-6-(D-ribitylamino)uracil from GTP: step 2/4.</text>
</comment>
<feature type="binding site" evidence="12">
    <location>
        <position position="88"/>
    </location>
    <ligand>
        <name>Zn(2+)</name>
        <dbReference type="ChEBI" id="CHEBI:29105"/>
        <note>catalytic</note>
    </ligand>
</feature>
<dbReference type="InterPro" id="IPR002734">
    <property type="entry name" value="RibDG_C"/>
</dbReference>
<dbReference type="PROSITE" id="PS51747">
    <property type="entry name" value="CYT_DCMP_DEAMINASES_2"/>
    <property type="match status" value="1"/>
</dbReference>
<dbReference type="EMBL" id="NOXV01000250">
    <property type="protein sequence ID" value="OYQ37755.1"/>
    <property type="molecule type" value="Genomic_DNA"/>
</dbReference>
<dbReference type="GO" id="GO:0009231">
    <property type="term" value="P:riboflavin biosynthetic process"/>
    <property type="evidence" value="ECO:0007669"/>
    <property type="project" value="UniProtKB-UniPathway"/>
</dbReference>
<evidence type="ECO:0000256" key="12">
    <source>
        <dbReference type="PIRSR" id="PIRSR006769-3"/>
    </source>
</evidence>
<accession>A0A255ZA63</accession>
<dbReference type="PANTHER" id="PTHR38011">
    <property type="entry name" value="DIHYDROFOLATE REDUCTASE FAMILY PROTEIN (AFU_ORTHOLOGUE AFUA_8G06820)"/>
    <property type="match status" value="1"/>
</dbReference>
<dbReference type="Pfam" id="PF01872">
    <property type="entry name" value="RibD_C"/>
    <property type="match status" value="1"/>
</dbReference>
<feature type="binding site" evidence="11">
    <location>
        <position position="216"/>
    </location>
    <ligand>
        <name>substrate</name>
    </ligand>
</feature>
<keyword evidence="15" id="KW-1185">Reference proteome</keyword>
<keyword evidence="8" id="KW-0511">Multifunctional enzyme</keyword>
<keyword evidence="9" id="KW-0378">Hydrolase</keyword>
<evidence type="ECO:0000256" key="7">
    <source>
        <dbReference type="ARBA" id="ARBA00023002"/>
    </source>
</evidence>
<dbReference type="Gene3D" id="3.40.430.10">
    <property type="entry name" value="Dihydrofolate Reductase, subunit A"/>
    <property type="match status" value="1"/>
</dbReference>
<dbReference type="CDD" id="cd01284">
    <property type="entry name" value="Riboflavin_deaminase-reductase"/>
    <property type="match status" value="1"/>
</dbReference>
<dbReference type="EC" id="1.1.1.193" evidence="9"/>
<comment type="catalytic activity">
    <reaction evidence="9">
        <text>2,5-diamino-6-hydroxy-4-(5-phosphoribosylamino)-pyrimidine + H2O + H(+) = 5-amino-6-(5-phospho-D-ribosylamino)uracil + NH4(+)</text>
        <dbReference type="Rhea" id="RHEA:21868"/>
        <dbReference type="ChEBI" id="CHEBI:15377"/>
        <dbReference type="ChEBI" id="CHEBI:15378"/>
        <dbReference type="ChEBI" id="CHEBI:28938"/>
        <dbReference type="ChEBI" id="CHEBI:58453"/>
        <dbReference type="ChEBI" id="CHEBI:58614"/>
        <dbReference type="EC" id="3.5.4.26"/>
    </reaction>
</comment>
<keyword evidence="9 12" id="KW-0862">Zinc</keyword>
<organism evidence="14 15">
    <name type="scientific">Flavobacterium cyanobacteriorum</name>
    <dbReference type="NCBI Taxonomy" id="2022802"/>
    <lineage>
        <taxon>Bacteria</taxon>
        <taxon>Pseudomonadati</taxon>
        <taxon>Bacteroidota</taxon>
        <taxon>Flavobacteriia</taxon>
        <taxon>Flavobacteriales</taxon>
        <taxon>Flavobacteriaceae</taxon>
        <taxon>Flavobacterium</taxon>
    </lineage>
</organism>
<proteinExistence type="inferred from homology"/>
<evidence type="ECO:0000256" key="2">
    <source>
        <dbReference type="ARBA" id="ARBA00004882"/>
    </source>
</evidence>
<feature type="active site" description="Proton donor" evidence="10">
    <location>
        <position position="52"/>
    </location>
</feature>
<reference evidence="14 15" key="1">
    <citation type="submission" date="2017-07" db="EMBL/GenBank/DDBJ databases">
        <title>Flavobacterium cyanobacteriorum sp. nov., isolated from cyanobacterial aggregates in a eutrophic lake.</title>
        <authorList>
            <person name="Cai H."/>
        </authorList>
    </citation>
    <scope>NUCLEOTIDE SEQUENCE [LARGE SCALE GENOMIC DNA]</scope>
    <source>
        <strain evidence="14 15">TH021</strain>
    </source>
</reference>
<dbReference type="InterPro" id="IPR050765">
    <property type="entry name" value="Riboflavin_Biosynth_HTPR"/>
</dbReference>
<gene>
    <name evidence="14" type="primary">ribD</name>
    <name evidence="14" type="ORF">CHU92_07610</name>
</gene>
<comment type="caution">
    <text evidence="14">The sequence shown here is derived from an EMBL/GenBank/DDBJ whole genome shotgun (WGS) entry which is preliminary data.</text>
</comment>
<evidence type="ECO:0000256" key="8">
    <source>
        <dbReference type="ARBA" id="ARBA00023268"/>
    </source>
</evidence>
<dbReference type="InterPro" id="IPR024072">
    <property type="entry name" value="DHFR-like_dom_sf"/>
</dbReference>
<comment type="similarity">
    <text evidence="5 9">In the C-terminal section; belongs to the HTP reductase family.</text>
</comment>
<protein>
    <recommendedName>
        <fullName evidence="9">Riboflavin biosynthesis protein RibD</fullName>
    </recommendedName>
    <domain>
        <recommendedName>
            <fullName evidence="9">Diaminohydroxyphosphoribosylaminopyrimidine deaminase</fullName>
            <shortName evidence="9">DRAP deaminase</shortName>
            <ecNumber evidence="9">3.5.4.26</ecNumber>
        </recommendedName>
        <alternativeName>
            <fullName evidence="9">Riboflavin-specific deaminase</fullName>
        </alternativeName>
    </domain>
    <domain>
        <recommendedName>
            <fullName evidence="9">5-amino-6-(5-phosphoribosylamino)uracil reductase</fullName>
            <ecNumber evidence="9">1.1.1.193</ecNumber>
        </recommendedName>
        <alternativeName>
            <fullName evidence="9">HTP reductase</fullName>
        </alternativeName>
    </domain>
</protein>
<dbReference type="PANTHER" id="PTHR38011:SF7">
    <property type="entry name" value="2,5-DIAMINO-6-RIBOSYLAMINO-4(3H)-PYRIMIDINONE 5'-PHOSPHATE REDUCTASE"/>
    <property type="match status" value="1"/>
</dbReference>
<evidence type="ECO:0000256" key="6">
    <source>
        <dbReference type="ARBA" id="ARBA00022857"/>
    </source>
</evidence>
<feature type="binding site" evidence="11">
    <location>
        <position position="213"/>
    </location>
    <ligand>
        <name>substrate</name>
    </ligand>
</feature>
<dbReference type="EC" id="3.5.4.26" evidence="9"/>
<dbReference type="OrthoDB" id="9800865at2"/>
<dbReference type="Proteomes" id="UP000216605">
    <property type="component" value="Unassembled WGS sequence"/>
</dbReference>
<comment type="similarity">
    <text evidence="4 9">In the N-terminal section; belongs to the cytidine and deoxycytidylate deaminase family.</text>
</comment>
<sequence>MDHQLYMQRCLELAQHGLRDAMPNPSVGAVLIHNGRIIGESYTSAYGGPHGEVNCISSVAEQDRHLIPEATLYVSLEPCSHYGKTPPCCDLIINQGIKNIVIGTADPHEKVAGNGIKKLREAGRNVVVGVLEQECREMNRRFFTYHEKKRPYSILKWAESKDKFIAPLRQPDAEKKPVWVTYPYSRQLVHKWRSEEMAILAGTKTVLDDNPNLDVRDWSGPNPVRVVLDRQGSITPAYSVKNLKIKTIILTEQENCTNLENLIFEKIAFDEHLPRNCMEVLYKHNLISVIIEGGRQTLQAFIDAGLWDEARIFTGDVSFREGTPAPFIKGDATVKKYIGADELVILRNYDQYNYI</sequence>
<feature type="binding site" evidence="11">
    <location>
        <position position="205"/>
    </location>
    <ligand>
        <name>NADP(+)</name>
        <dbReference type="ChEBI" id="CHEBI:58349"/>
    </ligand>
</feature>
<evidence type="ECO:0000313" key="14">
    <source>
        <dbReference type="EMBL" id="OYQ37755.1"/>
    </source>
</evidence>
<feature type="binding site" evidence="11">
    <location>
        <position position="209"/>
    </location>
    <ligand>
        <name>NADP(+)</name>
        <dbReference type="ChEBI" id="CHEBI:58349"/>
    </ligand>
</feature>